<evidence type="ECO:0000256" key="3">
    <source>
        <dbReference type="ARBA" id="ARBA00023125"/>
    </source>
</evidence>
<organism evidence="6 7">
    <name type="scientific">Clostridium oryzae</name>
    <dbReference type="NCBI Taxonomy" id="1450648"/>
    <lineage>
        <taxon>Bacteria</taxon>
        <taxon>Bacillati</taxon>
        <taxon>Bacillota</taxon>
        <taxon>Clostridia</taxon>
        <taxon>Eubacteriales</taxon>
        <taxon>Clostridiaceae</taxon>
        <taxon>Clostridium</taxon>
    </lineage>
</organism>
<dbReference type="InterPro" id="IPR028082">
    <property type="entry name" value="Peripla_BP_I"/>
</dbReference>
<dbReference type="GO" id="GO:0003700">
    <property type="term" value="F:DNA-binding transcription factor activity"/>
    <property type="evidence" value="ECO:0007669"/>
    <property type="project" value="TreeGrafter"/>
</dbReference>
<keyword evidence="1" id="KW-0678">Repressor</keyword>
<dbReference type="Gene3D" id="1.10.260.40">
    <property type="entry name" value="lambda repressor-like DNA-binding domains"/>
    <property type="match status" value="1"/>
</dbReference>
<feature type="domain" description="HTH lacI-type" evidence="5">
    <location>
        <begin position="3"/>
        <end position="58"/>
    </location>
</feature>
<dbReference type="InterPro" id="IPR001761">
    <property type="entry name" value="Peripla_BP/Lac1_sug-bd_dom"/>
</dbReference>
<dbReference type="PANTHER" id="PTHR30146">
    <property type="entry name" value="LACI-RELATED TRANSCRIPTIONAL REPRESSOR"/>
    <property type="match status" value="1"/>
</dbReference>
<evidence type="ECO:0000313" key="7">
    <source>
        <dbReference type="Proteomes" id="UP000190080"/>
    </source>
</evidence>
<comment type="caution">
    <text evidence="6">The sequence shown here is derived from an EMBL/GenBank/DDBJ whole genome shotgun (WGS) entry which is preliminary data.</text>
</comment>
<dbReference type="Gene3D" id="3.40.50.2300">
    <property type="match status" value="2"/>
</dbReference>
<dbReference type="CDD" id="cd01392">
    <property type="entry name" value="HTH_LacI"/>
    <property type="match status" value="1"/>
</dbReference>
<name>A0A1V4IJW7_9CLOT</name>
<reference evidence="6 7" key="1">
    <citation type="submission" date="2017-03" db="EMBL/GenBank/DDBJ databases">
        <title>Genome sequence of Clostridium oryzae DSM 28571.</title>
        <authorList>
            <person name="Poehlein A."/>
            <person name="Daniel R."/>
        </authorList>
    </citation>
    <scope>NUCLEOTIDE SEQUENCE [LARGE SCALE GENOMIC DNA]</scope>
    <source>
        <strain evidence="6 7">DSM 28571</strain>
    </source>
</reference>
<dbReference type="SUPFAM" id="SSF53822">
    <property type="entry name" value="Periplasmic binding protein-like I"/>
    <property type="match status" value="1"/>
</dbReference>
<dbReference type="PRINTS" id="PR00036">
    <property type="entry name" value="HTHLACI"/>
</dbReference>
<dbReference type="GO" id="GO:0000976">
    <property type="term" value="F:transcription cis-regulatory region binding"/>
    <property type="evidence" value="ECO:0007669"/>
    <property type="project" value="TreeGrafter"/>
</dbReference>
<dbReference type="AlphaFoldDB" id="A0A1V4IJW7"/>
<gene>
    <name evidence="6" type="primary">degA_4</name>
    <name evidence="6" type="ORF">CLORY_29370</name>
</gene>
<sequence>MSVTIKDIARLAEVSVTTVSKIINNKDNDISETTKTRVKNIIKEYNYIPNKLAQSMITKKTKTIGLIIPDVRNPFFTELVRGAEDKASEKDYNLIFCNSDDDIKKEIKYINALVEKMVDGIVLAAAVSRDKNLETQISIPVPVIAIDRETNINGIKGFISIDSYRGAYDAIKYLIELGHKDILVLSGPLNLSISRYRLQGYKDALEDNGLKYDDNNVFVGDFQSDWAVGTVGELIGKRDFTAIFCGNDLIALGAIKALKKNNIKVPEQVSVVGFDDITVATMVTPELTTVKQPNYEMGYMSVEMIIDILEGKKNGENIVLSPKLKIRNSTCRRKMREESISNRKS</sequence>
<dbReference type="STRING" id="1450648.CLORY_29370"/>
<keyword evidence="2" id="KW-0805">Transcription regulation</keyword>
<evidence type="ECO:0000256" key="4">
    <source>
        <dbReference type="ARBA" id="ARBA00023163"/>
    </source>
</evidence>
<dbReference type="RefSeq" id="WP_079425762.1">
    <property type="nucleotide sequence ID" value="NZ_MZGV01000034.1"/>
</dbReference>
<evidence type="ECO:0000313" key="6">
    <source>
        <dbReference type="EMBL" id="OPJ60216.1"/>
    </source>
</evidence>
<dbReference type="EMBL" id="MZGV01000034">
    <property type="protein sequence ID" value="OPJ60216.1"/>
    <property type="molecule type" value="Genomic_DNA"/>
</dbReference>
<evidence type="ECO:0000256" key="2">
    <source>
        <dbReference type="ARBA" id="ARBA00023015"/>
    </source>
</evidence>
<dbReference type="Proteomes" id="UP000190080">
    <property type="component" value="Unassembled WGS sequence"/>
</dbReference>
<dbReference type="SMART" id="SM00354">
    <property type="entry name" value="HTH_LACI"/>
    <property type="match status" value="1"/>
</dbReference>
<keyword evidence="4" id="KW-0804">Transcription</keyword>
<dbReference type="CDD" id="cd06267">
    <property type="entry name" value="PBP1_LacI_sugar_binding-like"/>
    <property type="match status" value="1"/>
</dbReference>
<protein>
    <submittedName>
        <fullName evidence="6">HTH-type transcriptional regulator DegA</fullName>
    </submittedName>
</protein>
<evidence type="ECO:0000259" key="5">
    <source>
        <dbReference type="PROSITE" id="PS50932"/>
    </source>
</evidence>
<dbReference type="SUPFAM" id="SSF47413">
    <property type="entry name" value="lambda repressor-like DNA-binding domains"/>
    <property type="match status" value="1"/>
</dbReference>
<keyword evidence="7" id="KW-1185">Reference proteome</keyword>
<evidence type="ECO:0000256" key="1">
    <source>
        <dbReference type="ARBA" id="ARBA00022491"/>
    </source>
</evidence>
<dbReference type="PROSITE" id="PS00356">
    <property type="entry name" value="HTH_LACI_1"/>
    <property type="match status" value="1"/>
</dbReference>
<proteinExistence type="predicted"/>
<dbReference type="InterPro" id="IPR000843">
    <property type="entry name" value="HTH_LacI"/>
</dbReference>
<dbReference type="PANTHER" id="PTHR30146:SF148">
    <property type="entry name" value="HTH-TYPE TRANSCRIPTIONAL REPRESSOR PURR-RELATED"/>
    <property type="match status" value="1"/>
</dbReference>
<dbReference type="Pfam" id="PF00532">
    <property type="entry name" value="Peripla_BP_1"/>
    <property type="match status" value="1"/>
</dbReference>
<accession>A0A1V4IJW7</accession>
<dbReference type="PROSITE" id="PS50932">
    <property type="entry name" value="HTH_LACI_2"/>
    <property type="match status" value="1"/>
</dbReference>
<dbReference type="Pfam" id="PF00356">
    <property type="entry name" value="LacI"/>
    <property type="match status" value="1"/>
</dbReference>
<keyword evidence="3" id="KW-0238">DNA-binding</keyword>
<dbReference type="InterPro" id="IPR010982">
    <property type="entry name" value="Lambda_DNA-bd_dom_sf"/>
</dbReference>
<dbReference type="OrthoDB" id="369222at2"/>